<dbReference type="Gene3D" id="1.10.1200.10">
    <property type="entry name" value="ACP-like"/>
    <property type="match status" value="1"/>
</dbReference>
<dbReference type="Pfam" id="PF00550">
    <property type="entry name" value="PP-binding"/>
    <property type="match status" value="1"/>
</dbReference>
<dbReference type="InterPro" id="IPR051414">
    <property type="entry name" value="Adenylate-forming_Reductase"/>
</dbReference>
<comment type="caution">
    <text evidence="4">The sequence shown here is derived from an EMBL/GenBank/DDBJ whole genome shotgun (WGS) entry which is preliminary data.</text>
</comment>
<accession>A0AAN9YEV0</accession>
<dbReference type="InterPro" id="IPR000873">
    <property type="entry name" value="AMP-dep_synth/lig_dom"/>
</dbReference>
<dbReference type="PANTHER" id="PTHR43439:SF2">
    <property type="entry name" value="ENZYME, PUTATIVE (JCVI)-RELATED"/>
    <property type="match status" value="1"/>
</dbReference>
<dbReference type="InterPro" id="IPR020806">
    <property type="entry name" value="PKS_PP-bd"/>
</dbReference>
<dbReference type="Proteomes" id="UP001320245">
    <property type="component" value="Unassembled WGS sequence"/>
</dbReference>
<dbReference type="InterPro" id="IPR013120">
    <property type="entry name" value="FAR_NAD-bd"/>
</dbReference>
<gene>
    <name evidence="4" type="ORF">SLS53_006627</name>
</gene>
<dbReference type="InterPro" id="IPR042099">
    <property type="entry name" value="ANL_N_sf"/>
</dbReference>
<evidence type="ECO:0000256" key="2">
    <source>
        <dbReference type="ARBA" id="ARBA00022553"/>
    </source>
</evidence>
<evidence type="ECO:0000259" key="3">
    <source>
        <dbReference type="PROSITE" id="PS50075"/>
    </source>
</evidence>
<dbReference type="Pfam" id="PF07993">
    <property type="entry name" value="NAD_binding_4"/>
    <property type="match status" value="1"/>
</dbReference>
<dbReference type="Pfam" id="PF00501">
    <property type="entry name" value="AMP-binding"/>
    <property type="match status" value="1"/>
</dbReference>
<reference evidence="4 5" key="1">
    <citation type="journal article" date="2023" name="PLoS ONE">
        <title>Cytospora paraplurivora sp. nov. isolated from orchards with fruit tree decline syndrome in Ontario, Canada.</title>
        <authorList>
            <person name="Ilyukhin E."/>
            <person name="Nguyen H.D.T."/>
            <person name="Castle A.J."/>
            <person name="Ellouze W."/>
        </authorList>
    </citation>
    <scope>NUCLEOTIDE SEQUENCE [LARGE SCALE GENOMIC DNA]</scope>
    <source>
        <strain evidence="4 5">FDS-564</strain>
    </source>
</reference>
<dbReference type="GO" id="GO:0031177">
    <property type="term" value="F:phosphopantetheine binding"/>
    <property type="evidence" value="ECO:0007669"/>
    <property type="project" value="InterPro"/>
</dbReference>
<keyword evidence="5" id="KW-1185">Reference proteome</keyword>
<dbReference type="Gene3D" id="3.40.50.12780">
    <property type="entry name" value="N-terminal domain of ligase-like"/>
    <property type="match status" value="1"/>
</dbReference>
<evidence type="ECO:0000313" key="4">
    <source>
        <dbReference type="EMBL" id="KAK7737324.1"/>
    </source>
</evidence>
<feature type="domain" description="Carrier" evidence="3">
    <location>
        <begin position="348"/>
        <end position="426"/>
    </location>
</feature>
<keyword evidence="2" id="KW-0597">Phosphoprotein</keyword>
<dbReference type="PROSITE" id="PS00012">
    <property type="entry name" value="PHOSPHOPANTETHEINE"/>
    <property type="match status" value="1"/>
</dbReference>
<organism evidence="4 5">
    <name type="scientific">Cytospora paraplurivora</name>
    <dbReference type="NCBI Taxonomy" id="2898453"/>
    <lineage>
        <taxon>Eukaryota</taxon>
        <taxon>Fungi</taxon>
        <taxon>Dikarya</taxon>
        <taxon>Ascomycota</taxon>
        <taxon>Pezizomycotina</taxon>
        <taxon>Sordariomycetes</taxon>
        <taxon>Sordariomycetidae</taxon>
        <taxon>Diaporthales</taxon>
        <taxon>Cytosporaceae</taxon>
        <taxon>Cytospora</taxon>
    </lineage>
</organism>
<dbReference type="Pfam" id="PF23562">
    <property type="entry name" value="AMP-binding_C_3"/>
    <property type="match status" value="1"/>
</dbReference>
<dbReference type="PROSITE" id="PS50075">
    <property type="entry name" value="CARRIER"/>
    <property type="match status" value="1"/>
</dbReference>
<dbReference type="InterPro" id="IPR009081">
    <property type="entry name" value="PP-bd_ACP"/>
</dbReference>
<dbReference type="SUPFAM" id="SSF47336">
    <property type="entry name" value="ACP-like"/>
    <property type="match status" value="1"/>
</dbReference>
<dbReference type="SUPFAM" id="SSF51735">
    <property type="entry name" value="NAD(P)-binding Rossmann-fold domains"/>
    <property type="match status" value="1"/>
</dbReference>
<dbReference type="PANTHER" id="PTHR43439">
    <property type="entry name" value="PHENYLACETATE-COENZYME A LIGASE"/>
    <property type="match status" value="1"/>
</dbReference>
<keyword evidence="1" id="KW-0596">Phosphopantetheine</keyword>
<proteinExistence type="predicted"/>
<dbReference type="SMART" id="SM00823">
    <property type="entry name" value="PKS_PP"/>
    <property type="match status" value="1"/>
</dbReference>
<dbReference type="InterPro" id="IPR036736">
    <property type="entry name" value="ACP-like_sf"/>
</dbReference>
<protein>
    <submittedName>
        <fullName evidence="4">Secondary metabolism biosynthetic enzyme</fullName>
    </submittedName>
</protein>
<dbReference type="InterPro" id="IPR036291">
    <property type="entry name" value="NAD(P)-bd_dom_sf"/>
</dbReference>
<dbReference type="Gene3D" id="3.40.50.720">
    <property type="entry name" value="NAD(P)-binding Rossmann-like Domain"/>
    <property type="match status" value="1"/>
</dbReference>
<dbReference type="SUPFAM" id="SSF56801">
    <property type="entry name" value="Acetyl-CoA synthetase-like"/>
    <property type="match status" value="1"/>
</dbReference>
<evidence type="ECO:0000256" key="1">
    <source>
        <dbReference type="ARBA" id="ARBA00022450"/>
    </source>
</evidence>
<sequence length="699" mass="76913">MPKPVVLTHKAVLTHATQGAGMDNFGALPWFHMYGISTSLQAMYMGKIANLYNTSLPLTSDNLIAAVEAVKPDVIHVVPYALGLLAETPRGVDLLKRCKFVTSAGARTPDELGDRLVSEGVKLAVVFGTTEAGLAGDTMRRADRDHSWNYVRFYSYHRKHIHMNPIGDGQYEVIYLKGHPGLSTSNSDFPKPGSWHSKDVFVPHPTIPDAWKYVTRLDDRITLVNGEKIMPLDIEGRVRQDKLVREAIVVGVDRPVPGILVLRTSNSDDLSDDAYIEAIWPSIADANSRAEAFSQIMREMIAVLPSSTVYPQTDKGNVIRAQAYVMFADIINQLYSRLEEGTKDGLKLSIPDLEDFIISAFRDNCGVSIPSPDHDFFTAGIDSLRAIQMRRILQRSIDISGRTLPPNVIYEHGSVKKLASYLYFLRSGEALVNGHGLTDMRSLINKYSNFKQSVILTGATGSIGGHLLHQMLHRENIGRVYCFVRGESPMQRLLQSLDRRGLEIMEISRSKITAIAADISEPDLGLGQSLLKELRQTVSMIVHVAWPVNFNISLASFEPHLRGLHNLLRFSMSVHGPEPAKLFFCSSVSTAFNAPDGSRVSNSPITDLNWASPTGYAQSKLAAEHIVLNAAAAGAQSYVLRVGQVVGDAQTGLWNESEFIPSLIHSALTLKALPILTEDCSWLPVDILATAILEIAAKD</sequence>
<name>A0AAN9YEV0_9PEZI</name>
<dbReference type="AlphaFoldDB" id="A0AAN9YEV0"/>
<dbReference type="InterPro" id="IPR006162">
    <property type="entry name" value="Ppantetheine_attach_site"/>
</dbReference>
<evidence type="ECO:0000313" key="5">
    <source>
        <dbReference type="Proteomes" id="UP001320245"/>
    </source>
</evidence>
<dbReference type="EMBL" id="JAJSPL020000030">
    <property type="protein sequence ID" value="KAK7737324.1"/>
    <property type="molecule type" value="Genomic_DNA"/>
</dbReference>